<evidence type="ECO:0000256" key="1">
    <source>
        <dbReference type="SAM" id="MobiDB-lite"/>
    </source>
</evidence>
<dbReference type="EMBL" id="JAANIU010003092">
    <property type="protein sequence ID" value="KAG1563790.1"/>
    <property type="molecule type" value="Genomic_DNA"/>
</dbReference>
<proteinExistence type="predicted"/>
<sequence>MSDKKDQIEQDTQASIAIRKALTRQFVAYEFEHEAGNQIAKIKKKLDRQSNASDSTQSNIVIVDCDEVYVQDTKSSVGSIIKTKAVNLHPQYHSLVANNKAIVSLGLNSILDISFTYPDSQSTLFTSQQWDELRRKYKPKKYNTSEYAHIKPILAPIFKEYSDKKTTDANWINMYKQVKSLEKTHDPELSPDNNDISFCIYFILQTLLIIKHQPDLFNPEIDSSEWDFVVKFWGLITERLFYRSHLRLKWGDTHLTMHDTICDSSFKVDLRILHDKIKQRYNTENDVAIMEAAVEGSGNAKFVSDRFKLSIESKMIIDRYLMDGVDITSVDSLQISGLQVFFLNTSLKEQGLYITTQFHYQSITKSLKDLAKYMDLAVGFLHFRDNCIITSNAYENHLTCLQDKKRSGKRSVDNLQDDKLTSKQEAIRGTWNPPHSPKSPLPAVPKNLWKAKKT</sequence>
<dbReference type="Proteomes" id="UP000740926">
    <property type="component" value="Unassembled WGS sequence"/>
</dbReference>
<evidence type="ECO:0000313" key="2">
    <source>
        <dbReference type="EMBL" id="KAG1563790.1"/>
    </source>
</evidence>
<gene>
    <name evidence="2" type="ORF">G6F50_011658</name>
</gene>
<reference evidence="2 3" key="1">
    <citation type="journal article" date="2020" name="Microb. Genom.">
        <title>Genetic diversity of clinical and environmental Mucorales isolates obtained from an investigation of mucormycosis cases among solid organ transplant recipients.</title>
        <authorList>
            <person name="Nguyen M.H."/>
            <person name="Kaul D."/>
            <person name="Muto C."/>
            <person name="Cheng S.J."/>
            <person name="Richter R.A."/>
            <person name="Bruno V.M."/>
            <person name="Liu G."/>
            <person name="Beyhan S."/>
            <person name="Sundermann A.J."/>
            <person name="Mounaud S."/>
            <person name="Pasculle A.W."/>
            <person name="Nierman W.C."/>
            <person name="Driscoll E."/>
            <person name="Cumbie R."/>
            <person name="Clancy C.J."/>
            <person name="Dupont C.L."/>
        </authorList>
    </citation>
    <scope>NUCLEOTIDE SEQUENCE [LARGE SCALE GENOMIC DNA]</scope>
    <source>
        <strain evidence="2 3">GL24</strain>
    </source>
</reference>
<name>A0A9P6YSJ0_9FUNG</name>
<evidence type="ECO:0000313" key="3">
    <source>
        <dbReference type="Proteomes" id="UP000740926"/>
    </source>
</evidence>
<dbReference type="AlphaFoldDB" id="A0A9P6YSJ0"/>
<feature type="compositionally biased region" description="Pro residues" evidence="1">
    <location>
        <begin position="434"/>
        <end position="443"/>
    </location>
</feature>
<feature type="compositionally biased region" description="Basic and acidic residues" evidence="1">
    <location>
        <begin position="411"/>
        <end position="426"/>
    </location>
</feature>
<accession>A0A9P6YSJ0</accession>
<keyword evidence="3" id="KW-1185">Reference proteome</keyword>
<feature type="region of interest" description="Disordered" evidence="1">
    <location>
        <begin position="411"/>
        <end position="454"/>
    </location>
</feature>
<protein>
    <submittedName>
        <fullName evidence="2">Uncharacterized protein</fullName>
    </submittedName>
</protein>
<comment type="caution">
    <text evidence="2">The sequence shown here is derived from an EMBL/GenBank/DDBJ whole genome shotgun (WGS) entry which is preliminary data.</text>
</comment>
<organism evidence="2 3">
    <name type="scientific">Rhizopus delemar</name>
    <dbReference type="NCBI Taxonomy" id="936053"/>
    <lineage>
        <taxon>Eukaryota</taxon>
        <taxon>Fungi</taxon>
        <taxon>Fungi incertae sedis</taxon>
        <taxon>Mucoromycota</taxon>
        <taxon>Mucoromycotina</taxon>
        <taxon>Mucoromycetes</taxon>
        <taxon>Mucorales</taxon>
        <taxon>Mucorineae</taxon>
        <taxon>Rhizopodaceae</taxon>
        <taxon>Rhizopus</taxon>
    </lineage>
</organism>